<evidence type="ECO:0008006" key="4">
    <source>
        <dbReference type="Google" id="ProtNLM"/>
    </source>
</evidence>
<organism evidence="2 3">
    <name type="scientific">Sorangium atrum</name>
    <dbReference type="NCBI Taxonomy" id="2995308"/>
    <lineage>
        <taxon>Bacteria</taxon>
        <taxon>Pseudomonadati</taxon>
        <taxon>Myxococcota</taxon>
        <taxon>Polyangia</taxon>
        <taxon>Polyangiales</taxon>
        <taxon>Polyangiaceae</taxon>
        <taxon>Sorangium</taxon>
    </lineage>
</organism>
<feature type="region of interest" description="Disordered" evidence="1">
    <location>
        <begin position="30"/>
        <end position="121"/>
    </location>
</feature>
<dbReference type="EMBL" id="JAQNDK010000003">
    <property type="protein sequence ID" value="MDC0681452.1"/>
    <property type="molecule type" value="Genomic_DNA"/>
</dbReference>
<accession>A0ABT5C4U9</accession>
<protein>
    <recommendedName>
        <fullName evidence="4">PE-PGRS family protein</fullName>
    </recommendedName>
</protein>
<sequence length="771" mass="79042">MRTRSTQIVAVSFVALLGCSDAGGGNLGGGGAAPGTTTGAEGGSGGGGGGDGGSGGEISTSGSGGYGGAGGSGGEISTSGTGGAGGSGGEISTSGTGGAGGSGGEISTSGTGGGGGEGGSAAFGPCGTAGISFGPPEAFLDLGHQKGLTRLFVSGSRVLSWDYDRWMLWDTDASAAIADGHAPGGLDPGDPLFGIPPFELPGGVVLRGNMVLIQTDPKHAFELRSAIDGSVLASVTTEYDQAGLASDGSYAWTRRQSTSTITLWSNAGVERWSAAVSHHGDVYAAPDALRIAPAPLGPLHNSVAVLPADGSPPTVTPELSGTFHSWFQDGERFLTTVGTTVRVYSKAAIQEGIVNLPSLKQLAGTRDYFWMLADNRADSPLMVYRVGGGAVPVAEYPDRADYRYTFAPTERALALLHTQSSRLDIIDLDGPEVTLTEHAPPLVQNTRVDIDKDLRLVVSNAYGAISYKGTLTDPEGSGLLGCGALHSVAGSPSGHVALATGSGRTLLYDTAALDAGPSAVVPFHSNKVLLSADGSLLAARAAFDPLVTDKSLRLFSLPDGAQLASLSRGQVIQDFSMSFDGSTVGCTYRLDEHRTERVVSDWAGSAPLFQDTGNRPAPLVSPDGHHFVVTDSAPSEGCGFTQFYDDGALVNVVPGCAIGWLDDTHVLVQSYIRHFESSRWTYQASAIYDELGNPVDAPPLPRIPIRTDSGDSDDDYGILPVSATALYSRYDGVLYDIETGAALATFPGSRSAVVGAFMVHPCGYGVCAETY</sequence>
<reference evidence="2 3" key="1">
    <citation type="submission" date="2023-01" db="EMBL/GenBank/DDBJ databases">
        <title>Minimal conservation of predation-associated metabolite biosynthetic gene clusters underscores biosynthetic potential of Myxococcota including descriptions for ten novel species: Archangium lansinium sp. nov., Myxococcus landrumus sp. nov., Nannocystis bai.</title>
        <authorList>
            <person name="Ahearne A."/>
            <person name="Stevens C."/>
            <person name="Dowd S."/>
        </authorList>
    </citation>
    <scope>NUCLEOTIDE SEQUENCE [LARGE SCALE GENOMIC DNA]</scope>
    <source>
        <strain evidence="2 3">WIWO2</strain>
    </source>
</reference>
<feature type="compositionally biased region" description="Gly residues" evidence="1">
    <location>
        <begin position="40"/>
        <end position="121"/>
    </location>
</feature>
<evidence type="ECO:0000256" key="1">
    <source>
        <dbReference type="SAM" id="MobiDB-lite"/>
    </source>
</evidence>
<keyword evidence="3" id="KW-1185">Reference proteome</keyword>
<dbReference type="Proteomes" id="UP001217485">
    <property type="component" value="Unassembled WGS sequence"/>
</dbReference>
<proteinExistence type="predicted"/>
<name>A0ABT5C4U9_9BACT</name>
<comment type="caution">
    <text evidence="2">The sequence shown here is derived from an EMBL/GenBank/DDBJ whole genome shotgun (WGS) entry which is preliminary data.</text>
</comment>
<evidence type="ECO:0000313" key="3">
    <source>
        <dbReference type="Proteomes" id="UP001217485"/>
    </source>
</evidence>
<evidence type="ECO:0000313" key="2">
    <source>
        <dbReference type="EMBL" id="MDC0681452.1"/>
    </source>
</evidence>
<dbReference type="RefSeq" id="WP_272098549.1">
    <property type="nucleotide sequence ID" value="NZ_JAQNDK010000003.1"/>
</dbReference>
<gene>
    <name evidence="2" type="ORF">POL72_27170</name>
</gene>
<dbReference type="PROSITE" id="PS51257">
    <property type="entry name" value="PROKAR_LIPOPROTEIN"/>
    <property type="match status" value="1"/>
</dbReference>
<dbReference type="SUPFAM" id="SSF82171">
    <property type="entry name" value="DPP6 N-terminal domain-like"/>
    <property type="match status" value="1"/>
</dbReference>